<proteinExistence type="predicted"/>
<organism evidence="3 4">
    <name type="scientific">Tuber magnatum</name>
    <name type="common">white Piedmont truffle</name>
    <dbReference type="NCBI Taxonomy" id="42249"/>
    <lineage>
        <taxon>Eukaryota</taxon>
        <taxon>Fungi</taxon>
        <taxon>Dikarya</taxon>
        <taxon>Ascomycota</taxon>
        <taxon>Pezizomycotina</taxon>
        <taxon>Pezizomycetes</taxon>
        <taxon>Pezizales</taxon>
        <taxon>Tuberaceae</taxon>
        <taxon>Tuber</taxon>
    </lineage>
</organism>
<evidence type="ECO:0000256" key="2">
    <source>
        <dbReference type="SAM" id="SignalP"/>
    </source>
</evidence>
<keyword evidence="2" id="KW-0732">Signal</keyword>
<accession>A0A317SF94</accession>
<gene>
    <name evidence="3" type="ORF">C7212DRAFT_336192</name>
</gene>
<feature type="region of interest" description="Disordered" evidence="1">
    <location>
        <begin position="115"/>
        <end position="141"/>
    </location>
</feature>
<evidence type="ECO:0000313" key="4">
    <source>
        <dbReference type="Proteomes" id="UP000246991"/>
    </source>
</evidence>
<dbReference type="STRING" id="42249.A0A317SF94"/>
<dbReference type="Proteomes" id="UP000246991">
    <property type="component" value="Unassembled WGS sequence"/>
</dbReference>
<feature type="compositionally biased region" description="Low complexity" evidence="1">
    <location>
        <begin position="125"/>
        <end position="139"/>
    </location>
</feature>
<feature type="chain" id="PRO_5016419685" description="Extracellular membrane protein CFEM domain-containing protein" evidence="2">
    <location>
        <begin position="25"/>
        <end position="169"/>
    </location>
</feature>
<comment type="caution">
    <text evidence="3">The sequence shown here is derived from an EMBL/GenBank/DDBJ whole genome shotgun (WGS) entry which is preliminary data.</text>
</comment>
<dbReference type="EMBL" id="PYWC01000106">
    <property type="protein sequence ID" value="PWW72437.1"/>
    <property type="molecule type" value="Genomic_DNA"/>
</dbReference>
<dbReference type="AlphaFoldDB" id="A0A317SF94"/>
<sequence>MLDKSTIFTIVVLVLVLLIRPSAAATPPACVLACLNEQGTLSDMEKLCGSDKIGACLTSKCGDNLKDAQDHFTNTCKANGHTASLGSSSTKSGSASSSATSSGFATVTTSGSLVTGTSTGGSQTGGSSSSRNGTISTTTPSAVAGNGASSLNVMGGALALVVLTAGFVL</sequence>
<keyword evidence="4" id="KW-1185">Reference proteome</keyword>
<evidence type="ECO:0000313" key="3">
    <source>
        <dbReference type="EMBL" id="PWW72437.1"/>
    </source>
</evidence>
<reference evidence="3 4" key="1">
    <citation type="submission" date="2018-03" db="EMBL/GenBank/DDBJ databases">
        <title>Genomes of Pezizomycetes fungi and the evolution of truffles.</title>
        <authorList>
            <person name="Murat C."/>
            <person name="Payen T."/>
            <person name="Noel B."/>
            <person name="Kuo A."/>
            <person name="Martin F.M."/>
        </authorList>
    </citation>
    <scope>NUCLEOTIDE SEQUENCE [LARGE SCALE GENOMIC DNA]</scope>
    <source>
        <strain evidence="3">091103-1</strain>
    </source>
</reference>
<protein>
    <recommendedName>
        <fullName evidence="5">Extracellular membrane protein CFEM domain-containing protein</fullName>
    </recommendedName>
</protein>
<feature type="signal peptide" evidence="2">
    <location>
        <begin position="1"/>
        <end position="24"/>
    </location>
</feature>
<name>A0A317SF94_9PEZI</name>
<dbReference type="OrthoDB" id="4776947at2759"/>
<evidence type="ECO:0000256" key="1">
    <source>
        <dbReference type="SAM" id="MobiDB-lite"/>
    </source>
</evidence>
<evidence type="ECO:0008006" key="5">
    <source>
        <dbReference type="Google" id="ProtNLM"/>
    </source>
</evidence>